<name>A0ACB5TFH8_AMBMO</name>
<evidence type="ECO:0000313" key="1">
    <source>
        <dbReference type="EMBL" id="GME87380.1"/>
    </source>
</evidence>
<protein>
    <submittedName>
        <fullName evidence="1">Unnamed protein product</fullName>
    </submittedName>
</protein>
<dbReference type="EMBL" id="BSXS01007109">
    <property type="protein sequence ID" value="GME87380.1"/>
    <property type="molecule type" value="Genomic_DNA"/>
</dbReference>
<reference evidence="1" key="1">
    <citation type="submission" date="2023-04" db="EMBL/GenBank/DDBJ databases">
        <title>Ambrosiozyma monospora NBRC 10751.</title>
        <authorList>
            <person name="Ichikawa N."/>
            <person name="Sato H."/>
            <person name="Tonouchi N."/>
        </authorList>
    </citation>
    <scope>NUCLEOTIDE SEQUENCE</scope>
    <source>
        <strain evidence="1">NBRC 10751</strain>
    </source>
</reference>
<accession>A0ACB5TFH8</accession>
<gene>
    <name evidence="1" type="ORF">Amon02_000818700</name>
</gene>
<proteinExistence type="predicted"/>
<organism evidence="1 2">
    <name type="scientific">Ambrosiozyma monospora</name>
    <name type="common">Yeast</name>
    <name type="synonym">Endomycopsis monosporus</name>
    <dbReference type="NCBI Taxonomy" id="43982"/>
    <lineage>
        <taxon>Eukaryota</taxon>
        <taxon>Fungi</taxon>
        <taxon>Dikarya</taxon>
        <taxon>Ascomycota</taxon>
        <taxon>Saccharomycotina</taxon>
        <taxon>Pichiomycetes</taxon>
        <taxon>Pichiales</taxon>
        <taxon>Pichiaceae</taxon>
        <taxon>Ambrosiozyma</taxon>
    </lineage>
</organism>
<comment type="caution">
    <text evidence="1">The sequence shown here is derived from an EMBL/GenBank/DDBJ whole genome shotgun (WGS) entry which is preliminary data.</text>
</comment>
<dbReference type="Proteomes" id="UP001165064">
    <property type="component" value="Unassembled WGS sequence"/>
</dbReference>
<sequence>MVTDFEQKYRAFLNTNDNTELMRTAYAAFTSVHNQQLELDPRSIWNVFDEFLSVMPWAIQLENLGYSWYTFLTTDEYRIGSVTMVPAKTGLDLGCHTVTNQDSPINETTYFPVIFQRNYTNVFQNISYDDGPWVTTVTQENTFRTMIQVSAVSTGSASNALAATATMSLNTTGIIMCGVLALAEDSMKNSTAFMEVMRSNDTNVQAYTEMINKYETVDIFGEHVKTDSSQYRVVMASIYNFIFHLPTERKKQVLDYLAYCYIDNFTTVVSTKHSNETNSLITSTTSTPFKMDNYDPVKASFFSVMLSFGNLTNYITFQTVTSGSHISLVESTGTGYQVAWVPTSFLGEGSVSDQAHTVINIGNF</sequence>
<keyword evidence="2" id="KW-1185">Reference proteome</keyword>
<evidence type="ECO:0000313" key="2">
    <source>
        <dbReference type="Proteomes" id="UP001165064"/>
    </source>
</evidence>